<dbReference type="AlphaFoldDB" id="A0A7Y9S5N0"/>
<evidence type="ECO:0000313" key="2">
    <source>
        <dbReference type="EMBL" id="NYE94998.1"/>
    </source>
</evidence>
<gene>
    <name evidence="2" type="ORF">FHU41_001219</name>
</gene>
<keyword evidence="1" id="KW-0472">Membrane</keyword>
<evidence type="ECO:0000313" key="3">
    <source>
        <dbReference type="Proteomes" id="UP000521748"/>
    </source>
</evidence>
<proteinExistence type="predicted"/>
<sequence>MWVVPGVRKELHMVMVCVVMACSFQLMCLFRCFSSSFEPKFQWRSTNRHGGNDDGGRLRRES</sequence>
<dbReference type="EMBL" id="JACBYQ010000001">
    <property type="protein sequence ID" value="NYE94998.1"/>
    <property type="molecule type" value="Genomic_DNA"/>
</dbReference>
<keyword evidence="3" id="KW-1185">Reference proteome</keyword>
<reference evidence="2 3" key="1">
    <citation type="submission" date="2020-07" db="EMBL/GenBank/DDBJ databases">
        <title>Sequencing the genomes of 1000 actinobacteria strains.</title>
        <authorList>
            <person name="Klenk H.-P."/>
        </authorList>
    </citation>
    <scope>NUCLEOTIDE SEQUENCE [LARGE SCALE GENOMIC DNA]</scope>
    <source>
        <strain evidence="2 3">DSM 102047</strain>
    </source>
</reference>
<keyword evidence="1" id="KW-1133">Transmembrane helix</keyword>
<protein>
    <submittedName>
        <fullName evidence="2">Uncharacterized protein</fullName>
    </submittedName>
</protein>
<keyword evidence="1" id="KW-0812">Transmembrane</keyword>
<comment type="caution">
    <text evidence="2">The sequence shown here is derived from an EMBL/GenBank/DDBJ whole genome shotgun (WGS) entry which is preliminary data.</text>
</comment>
<name>A0A7Y9S5N0_9MICC</name>
<dbReference type="Proteomes" id="UP000521748">
    <property type="component" value="Unassembled WGS sequence"/>
</dbReference>
<organism evidence="2 3">
    <name type="scientific">Psychromicrobium silvestre</name>
    <dbReference type="NCBI Taxonomy" id="1645614"/>
    <lineage>
        <taxon>Bacteria</taxon>
        <taxon>Bacillati</taxon>
        <taxon>Actinomycetota</taxon>
        <taxon>Actinomycetes</taxon>
        <taxon>Micrococcales</taxon>
        <taxon>Micrococcaceae</taxon>
        <taxon>Psychromicrobium</taxon>
    </lineage>
</organism>
<accession>A0A7Y9S5N0</accession>
<feature type="transmembrane region" description="Helical" evidence="1">
    <location>
        <begin position="12"/>
        <end position="34"/>
    </location>
</feature>
<evidence type="ECO:0000256" key="1">
    <source>
        <dbReference type="SAM" id="Phobius"/>
    </source>
</evidence>